<feature type="domain" description="ABM" evidence="1">
    <location>
        <begin position="2"/>
        <end position="92"/>
    </location>
</feature>
<dbReference type="GO" id="GO:0005829">
    <property type="term" value="C:cytosol"/>
    <property type="evidence" value="ECO:0007669"/>
    <property type="project" value="TreeGrafter"/>
</dbReference>
<dbReference type="eggNOG" id="COG1359">
    <property type="taxonomic scope" value="Bacteria"/>
</dbReference>
<keyword evidence="3" id="KW-1185">Reference proteome</keyword>
<dbReference type="STRING" id="398580.Dshi_3392"/>
<dbReference type="PROSITE" id="PS51725">
    <property type="entry name" value="ABM"/>
    <property type="match status" value="1"/>
</dbReference>
<reference evidence="3" key="1">
    <citation type="journal article" date="2010" name="ISME J.">
        <title>The complete genome sequence of the algal symbiont Dinoroseobacter shibae: a hitchhiker's guide to life in the sea.</title>
        <authorList>
            <person name="Wagner-Dobler I."/>
            <person name="Ballhausen B."/>
            <person name="Berger M."/>
            <person name="Brinkhoff T."/>
            <person name="Buchholz I."/>
            <person name="Bunk B."/>
            <person name="Cypionka H."/>
            <person name="Daniel R."/>
            <person name="Drepper T."/>
            <person name="Gerdts G."/>
            <person name="Hahnke S."/>
            <person name="Han C."/>
            <person name="Jahn D."/>
            <person name="Kalhoefer D."/>
            <person name="Kiss H."/>
            <person name="Klenk H.P."/>
            <person name="Kyrpides N."/>
            <person name="Liebl W."/>
            <person name="Liesegang H."/>
            <person name="Meincke L."/>
            <person name="Pati A."/>
            <person name="Petersen J."/>
            <person name="Piekarski T."/>
            <person name="Pommerenke C."/>
            <person name="Pradella S."/>
            <person name="Pukall R."/>
            <person name="Rabus R."/>
            <person name="Stackebrandt E."/>
            <person name="Thole S."/>
            <person name="Thompson L."/>
            <person name="Tielen P."/>
            <person name="Tomasch J."/>
            <person name="von Jan M."/>
            <person name="Wanphrut N."/>
            <person name="Wichels A."/>
            <person name="Zech H."/>
            <person name="Simon M."/>
        </authorList>
    </citation>
    <scope>NUCLEOTIDE SEQUENCE [LARGE SCALE GENOMIC DNA]</scope>
    <source>
        <strain evidence="3">DSM 16493 / NCIMB 14021 / DFL 12</strain>
    </source>
</reference>
<dbReference type="PANTHER" id="PTHR33336:SF3">
    <property type="entry name" value="ABM DOMAIN-CONTAINING PROTEIN"/>
    <property type="match status" value="1"/>
</dbReference>
<dbReference type="InterPro" id="IPR007138">
    <property type="entry name" value="ABM_dom"/>
</dbReference>
<dbReference type="OrthoDB" id="9812754at2"/>
<dbReference type="SUPFAM" id="SSF54909">
    <property type="entry name" value="Dimeric alpha+beta barrel"/>
    <property type="match status" value="1"/>
</dbReference>
<accession>A8LNN1</accession>
<dbReference type="GO" id="GO:0016491">
    <property type="term" value="F:oxidoreductase activity"/>
    <property type="evidence" value="ECO:0007669"/>
    <property type="project" value="TreeGrafter"/>
</dbReference>
<name>A8LNN1_DINSH</name>
<dbReference type="Pfam" id="PF03992">
    <property type="entry name" value="ABM"/>
    <property type="match status" value="1"/>
</dbReference>
<dbReference type="Gene3D" id="3.30.70.100">
    <property type="match status" value="1"/>
</dbReference>
<evidence type="ECO:0000313" key="2">
    <source>
        <dbReference type="EMBL" id="ABV95125.1"/>
    </source>
</evidence>
<dbReference type="PANTHER" id="PTHR33336">
    <property type="entry name" value="QUINOL MONOOXYGENASE YGIN-RELATED"/>
    <property type="match status" value="1"/>
</dbReference>
<organism evidence="2 3">
    <name type="scientific">Dinoroseobacter shibae (strain DSM 16493 / NCIMB 14021 / DFL 12)</name>
    <dbReference type="NCBI Taxonomy" id="398580"/>
    <lineage>
        <taxon>Bacteria</taxon>
        <taxon>Pseudomonadati</taxon>
        <taxon>Pseudomonadota</taxon>
        <taxon>Alphaproteobacteria</taxon>
        <taxon>Rhodobacterales</taxon>
        <taxon>Roseobacteraceae</taxon>
        <taxon>Dinoroseobacter</taxon>
    </lineage>
</organism>
<dbReference type="InterPro" id="IPR011008">
    <property type="entry name" value="Dimeric_a/b-barrel"/>
</dbReference>
<evidence type="ECO:0000259" key="1">
    <source>
        <dbReference type="PROSITE" id="PS51725"/>
    </source>
</evidence>
<dbReference type="InterPro" id="IPR050744">
    <property type="entry name" value="AI-2_Isomerase_LsrG"/>
</dbReference>
<gene>
    <name evidence="2" type="ordered locus">Dshi_3392</name>
</gene>
<protein>
    <recommendedName>
        <fullName evidence="1">ABM domain-containing protein</fullName>
    </recommendedName>
</protein>
<sequence>MFAVTVTFTLIPGGAEAFMPLMLANARKTLADEPGCLRFDVCTDPAHPDEVFLYEIYYNREAFDRHLDAAHFQSFDAATAHLVWAKDVRTYAQVQT</sequence>
<dbReference type="RefSeq" id="WP_012180051.1">
    <property type="nucleotide sequence ID" value="NC_009952.1"/>
</dbReference>
<dbReference type="EMBL" id="CP000830">
    <property type="protein sequence ID" value="ABV95125.1"/>
    <property type="molecule type" value="Genomic_DNA"/>
</dbReference>
<dbReference type="AlphaFoldDB" id="A8LNN1"/>
<dbReference type="KEGG" id="dsh:Dshi_3392"/>
<dbReference type="HOGENOM" id="CLU_131496_3_2_5"/>
<evidence type="ECO:0000313" key="3">
    <source>
        <dbReference type="Proteomes" id="UP000006833"/>
    </source>
</evidence>
<dbReference type="Proteomes" id="UP000006833">
    <property type="component" value="Chromosome"/>
</dbReference>
<proteinExistence type="predicted"/>